<name>K7E350_MONDO</name>
<dbReference type="Ensembl" id="ENSMODT00000043303.2">
    <property type="protein sequence ID" value="ENSMODP00000040201.2"/>
    <property type="gene ID" value="ENSMODG00000029654.2"/>
</dbReference>
<dbReference type="OMA" id="VDIKEWW"/>
<reference evidence="2" key="3">
    <citation type="submission" date="2025-09" db="UniProtKB">
        <authorList>
            <consortium name="Ensembl"/>
        </authorList>
    </citation>
    <scope>IDENTIFICATION</scope>
</reference>
<organism evidence="2 3">
    <name type="scientific">Monodelphis domestica</name>
    <name type="common">Gray short-tailed opossum</name>
    <dbReference type="NCBI Taxonomy" id="13616"/>
    <lineage>
        <taxon>Eukaryota</taxon>
        <taxon>Metazoa</taxon>
        <taxon>Chordata</taxon>
        <taxon>Craniata</taxon>
        <taxon>Vertebrata</taxon>
        <taxon>Euteleostomi</taxon>
        <taxon>Mammalia</taxon>
        <taxon>Metatheria</taxon>
        <taxon>Didelphimorphia</taxon>
        <taxon>Didelphidae</taxon>
        <taxon>Monodelphis</taxon>
    </lineage>
</organism>
<dbReference type="PANTHER" id="PTHR31061:SF34">
    <property type="entry name" value="HEPARAN-ALPHA-GLUCOSAMINIDE N-ACETYLTRANSFERASE"/>
    <property type="match status" value="1"/>
</dbReference>
<dbReference type="Bgee" id="ENSMODG00000029654">
    <property type="expression patterns" value="Expressed in blood"/>
</dbReference>
<reference evidence="2 3" key="1">
    <citation type="journal article" date="2007" name="Nature">
        <title>Genome of the marsupial Monodelphis domestica reveals innovation in non-coding sequences.</title>
        <authorList>
            <person name="Mikkelsen T.S."/>
            <person name="Wakefield M.J."/>
            <person name="Aken B."/>
            <person name="Amemiya C.T."/>
            <person name="Chang J.L."/>
            <person name="Duke S."/>
            <person name="Garber M."/>
            <person name="Gentles A.J."/>
            <person name="Goodstadt L."/>
            <person name="Heger A."/>
            <person name="Jurka J."/>
            <person name="Kamal M."/>
            <person name="Mauceli E."/>
            <person name="Searle S.M."/>
            <person name="Sharpe T."/>
            <person name="Baker M.L."/>
            <person name="Batzer M.A."/>
            <person name="Benos P.V."/>
            <person name="Belov K."/>
            <person name="Clamp M."/>
            <person name="Cook A."/>
            <person name="Cuff J."/>
            <person name="Das R."/>
            <person name="Davidow L."/>
            <person name="Deakin J.E."/>
            <person name="Fazzari M.J."/>
            <person name="Glass J.L."/>
            <person name="Grabherr M."/>
            <person name="Greally J.M."/>
            <person name="Gu W."/>
            <person name="Hore T.A."/>
            <person name="Huttley G.A."/>
            <person name="Kleber M."/>
            <person name="Jirtle R.L."/>
            <person name="Koina E."/>
            <person name="Lee J.T."/>
            <person name="Mahony S."/>
            <person name="Marra M.A."/>
            <person name="Miller R.D."/>
            <person name="Nicholls R.D."/>
            <person name="Oda M."/>
            <person name="Papenfuss A.T."/>
            <person name="Parra Z.E."/>
            <person name="Pollock D.D."/>
            <person name="Ray D.A."/>
            <person name="Schein J.E."/>
            <person name="Speed T.P."/>
            <person name="Thompson K."/>
            <person name="VandeBerg J.L."/>
            <person name="Wade C.M."/>
            <person name="Walker J.A."/>
            <person name="Waters P.D."/>
            <person name="Webber C."/>
            <person name="Weidman J.R."/>
            <person name="Xie X."/>
            <person name="Zody M.C."/>
            <person name="Baldwin J."/>
            <person name="Abdouelleil A."/>
            <person name="Abdulkadir J."/>
            <person name="Abebe A."/>
            <person name="Abera B."/>
            <person name="Abreu J."/>
            <person name="Acer S.C."/>
            <person name="Aftuck L."/>
            <person name="Alexander A."/>
            <person name="An P."/>
            <person name="Anderson E."/>
            <person name="Anderson S."/>
            <person name="Arachi H."/>
            <person name="Azer M."/>
            <person name="Bachantsang P."/>
            <person name="Barry A."/>
            <person name="Bayul T."/>
            <person name="Berlin A."/>
            <person name="Bessette D."/>
            <person name="Bloom T."/>
            <person name="Bloom T."/>
            <person name="Boguslavskiy L."/>
            <person name="Bonnet C."/>
            <person name="Boukhgalter B."/>
            <person name="Bourzgui I."/>
            <person name="Brown A."/>
            <person name="Cahill P."/>
            <person name="Channer S."/>
            <person name="Cheshatsang Y."/>
            <person name="Chuda L."/>
            <person name="Citroen M."/>
            <person name="Collymore A."/>
            <person name="Cooke P."/>
            <person name="Costello M."/>
            <person name="D'Aco K."/>
            <person name="Daza R."/>
            <person name="De Haan G."/>
            <person name="DeGray S."/>
            <person name="DeMaso C."/>
            <person name="Dhargay N."/>
            <person name="Dooley K."/>
            <person name="Dooley E."/>
            <person name="Doricent M."/>
            <person name="Dorje P."/>
            <person name="Dorjee K."/>
            <person name="Dupes A."/>
            <person name="Elong R."/>
            <person name="Falk J."/>
            <person name="Farina A."/>
            <person name="Faro S."/>
            <person name="Ferguson D."/>
            <person name="Fisher S."/>
            <person name="Foley C.D."/>
            <person name="Franke A."/>
            <person name="Friedrich D."/>
            <person name="Gadbois L."/>
            <person name="Gearin G."/>
            <person name="Gearin C.R."/>
            <person name="Giannoukos G."/>
            <person name="Goode T."/>
            <person name="Graham J."/>
            <person name="Grandbois E."/>
            <person name="Grewal S."/>
            <person name="Gyaltsen K."/>
            <person name="Hafez N."/>
            <person name="Hagos B."/>
            <person name="Hall J."/>
            <person name="Henson C."/>
            <person name="Hollinger A."/>
            <person name="Honan T."/>
            <person name="Huard M.D."/>
            <person name="Hughes L."/>
            <person name="Hurhula B."/>
            <person name="Husby M.E."/>
            <person name="Kamat A."/>
            <person name="Kanga B."/>
            <person name="Kashin S."/>
            <person name="Khazanovich D."/>
            <person name="Kisner P."/>
            <person name="Lance K."/>
            <person name="Lara M."/>
            <person name="Lee W."/>
            <person name="Lennon N."/>
            <person name="Letendre F."/>
            <person name="LeVine R."/>
            <person name="Lipovsky A."/>
            <person name="Liu X."/>
            <person name="Liu J."/>
            <person name="Liu S."/>
            <person name="Lokyitsang T."/>
            <person name="Lokyitsang Y."/>
            <person name="Lubonja R."/>
            <person name="Lui A."/>
            <person name="MacDonald P."/>
            <person name="Magnisalis V."/>
            <person name="Maru K."/>
            <person name="Matthews C."/>
            <person name="McCusker W."/>
            <person name="McDonough S."/>
            <person name="Mehta T."/>
            <person name="Meldrim J."/>
            <person name="Meneus L."/>
            <person name="Mihai O."/>
            <person name="Mihalev A."/>
            <person name="Mihova T."/>
            <person name="Mittelman R."/>
            <person name="Mlenga V."/>
            <person name="Montmayeur A."/>
            <person name="Mulrain L."/>
            <person name="Navidi A."/>
            <person name="Naylor J."/>
            <person name="Negash T."/>
            <person name="Nguyen T."/>
            <person name="Nguyen N."/>
            <person name="Nicol R."/>
            <person name="Norbu C."/>
            <person name="Norbu N."/>
            <person name="Novod N."/>
            <person name="O'Neill B."/>
            <person name="Osman S."/>
            <person name="Markiewicz E."/>
            <person name="Oyono O.L."/>
            <person name="Patti C."/>
            <person name="Phunkhang P."/>
            <person name="Pierre F."/>
            <person name="Priest M."/>
            <person name="Raghuraman S."/>
            <person name="Rege F."/>
            <person name="Reyes R."/>
            <person name="Rise C."/>
            <person name="Rogov P."/>
            <person name="Ross K."/>
            <person name="Ryan E."/>
            <person name="Settipalli S."/>
            <person name="Shea T."/>
            <person name="Sherpa N."/>
            <person name="Shi L."/>
            <person name="Shih D."/>
            <person name="Sparrow T."/>
            <person name="Spaulding J."/>
            <person name="Stalker J."/>
            <person name="Stange-Thomann N."/>
            <person name="Stavropoulos S."/>
            <person name="Stone C."/>
            <person name="Strader C."/>
            <person name="Tesfaye S."/>
            <person name="Thomson T."/>
            <person name="Thoulutsang Y."/>
            <person name="Thoulutsang D."/>
            <person name="Topham K."/>
            <person name="Topping I."/>
            <person name="Tsamla T."/>
            <person name="Vassiliev H."/>
            <person name="Vo A."/>
            <person name="Wangchuk T."/>
            <person name="Wangdi T."/>
            <person name="Weiand M."/>
            <person name="Wilkinson J."/>
            <person name="Wilson A."/>
            <person name="Yadav S."/>
            <person name="Young G."/>
            <person name="Yu Q."/>
            <person name="Zembek L."/>
            <person name="Zhong D."/>
            <person name="Zimmer A."/>
            <person name="Zwirko Z."/>
            <person name="Jaffe D.B."/>
            <person name="Alvarez P."/>
            <person name="Brockman W."/>
            <person name="Butler J."/>
            <person name="Chin C."/>
            <person name="Gnerre S."/>
            <person name="MacCallum I."/>
            <person name="Graves J.A."/>
            <person name="Ponting C.P."/>
            <person name="Breen M."/>
            <person name="Samollow P.B."/>
            <person name="Lander E.S."/>
            <person name="Lindblad-Toh K."/>
        </authorList>
    </citation>
    <scope>NUCLEOTIDE SEQUENCE [LARGE SCALE GENOMIC DNA]</scope>
</reference>
<dbReference type="InParanoid" id="K7E350"/>
<keyword evidence="1" id="KW-0472">Membrane</keyword>
<keyword evidence="1" id="KW-1133">Transmembrane helix</keyword>
<dbReference type="Proteomes" id="UP000002280">
    <property type="component" value="Chromosome 1"/>
</dbReference>
<evidence type="ECO:0000313" key="3">
    <source>
        <dbReference type="Proteomes" id="UP000002280"/>
    </source>
</evidence>
<accession>K7E350</accession>
<feature type="transmembrane region" description="Helical" evidence="1">
    <location>
        <begin position="78"/>
        <end position="95"/>
    </location>
</feature>
<dbReference type="eggNOG" id="KOG4683">
    <property type="taxonomic scope" value="Eukaryota"/>
</dbReference>
<evidence type="ECO:0008006" key="4">
    <source>
        <dbReference type="Google" id="ProtNLM"/>
    </source>
</evidence>
<dbReference type="HOGENOM" id="CLU_029171_3_0_1"/>
<dbReference type="STRING" id="13616.ENSMODP00000040201"/>
<keyword evidence="3" id="KW-1185">Reference proteome</keyword>
<dbReference type="PANTHER" id="PTHR31061">
    <property type="entry name" value="LD22376P"/>
    <property type="match status" value="1"/>
</dbReference>
<sequence>MYRSKPRSILKRFLIWSVLLGIISAILTLGTQNEGFIPVNKNLWSLSFVTTTSCFSFFLLGLLYYIIDMKGWWSGCPLIYPGMNSILVYVGHSLLGSYFPFSWEMKSPTSHAEPLVQDLLGTAIWVFIAFLLFRKNIFLKI</sequence>
<dbReference type="GeneTree" id="ENSGT00390000001491"/>
<protein>
    <recommendedName>
        <fullName evidence="4">Heparan-alpha-glucosaminide N-acetyltransferase catalytic domain-containing protein</fullName>
    </recommendedName>
</protein>
<feature type="transmembrane region" description="Helical" evidence="1">
    <location>
        <begin position="12"/>
        <end position="31"/>
    </location>
</feature>
<feature type="transmembrane region" description="Helical" evidence="1">
    <location>
        <begin position="115"/>
        <end position="133"/>
    </location>
</feature>
<keyword evidence="1" id="KW-0812">Transmembrane</keyword>
<evidence type="ECO:0000313" key="2">
    <source>
        <dbReference type="Ensembl" id="ENSMODP00000040201.2"/>
    </source>
</evidence>
<feature type="transmembrane region" description="Helical" evidence="1">
    <location>
        <begin position="43"/>
        <end position="66"/>
    </location>
</feature>
<dbReference type="AlphaFoldDB" id="K7E350"/>
<reference evidence="2" key="2">
    <citation type="submission" date="2025-08" db="UniProtKB">
        <authorList>
            <consortium name="Ensembl"/>
        </authorList>
    </citation>
    <scope>IDENTIFICATION</scope>
</reference>
<evidence type="ECO:0000256" key="1">
    <source>
        <dbReference type="SAM" id="Phobius"/>
    </source>
</evidence>
<proteinExistence type="predicted"/>